<keyword evidence="2" id="KW-1185">Reference proteome</keyword>
<sequence length="110" mass="12551">MLPRAKFEPGHTQVSTHILRLRSKLVVPVLLGDSIPRPDQSDEEYELHGRAMMMLFKPWRNLKGLKGDNDNWATAFEKETFPPNLSVIIQNMNVENECKDARDAHAAVAR</sequence>
<dbReference type="AlphaFoldDB" id="A0A9P7DD87"/>
<name>A0A9P7DD87_9AGAM</name>
<comment type="caution">
    <text evidence="1">The sequence shown here is derived from an EMBL/GenBank/DDBJ whole genome shotgun (WGS) entry which is preliminary data.</text>
</comment>
<reference evidence="1" key="1">
    <citation type="journal article" date="2020" name="New Phytol.">
        <title>Comparative genomics reveals dynamic genome evolution in host specialist ectomycorrhizal fungi.</title>
        <authorList>
            <person name="Lofgren L.A."/>
            <person name="Nguyen N.H."/>
            <person name="Vilgalys R."/>
            <person name="Ruytinx J."/>
            <person name="Liao H.L."/>
            <person name="Branco S."/>
            <person name="Kuo A."/>
            <person name="LaButti K."/>
            <person name="Lipzen A."/>
            <person name="Andreopoulos W."/>
            <person name="Pangilinan J."/>
            <person name="Riley R."/>
            <person name="Hundley H."/>
            <person name="Na H."/>
            <person name="Barry K."/>
            <person name="Grigoriev I.V."/>
            <person name="Stajich J.E."/>
            <person name="Kennedy P.G."/>
        </authorList>
    </citation>
    <scope>NUCLEOTIDE SEQUENCE</scope>
    <source>
        <strain evidence="1">S12</strain>
    </source>
</reference>
<accession>A0A9P7DD87</accession>
<dbReference type="OrthoDB" id="3050185at2759"/>
<dbReference type="RefSeq" id="XP_041155390.1">
    <property type="nucleotide sequence ID" value="XM_041298544.1"/>
</dbReference>
<dbReference type="GeneID" id="64592308"/>
<protein>
    <submittedName>
        <fullName evidence="1">Uncharacterized protein</fullName>
    </submittedName>
</protein>
<evidence type="ECO:0000313" key="1">
    <source>
        <dbReference type="EMBL" id="KAG1788113.1"/>
    </source>
</evidence>
<dbReference type="EMBL" id="JABBWE010000071">
    <property type="protein sequence ID" value="KAG1788113.1"/>
    <property type="molecule type" value="Genomic_DNA"/>
</dbReference>
<dbReference type="Proteomes" id="UP000719766">
    <property type="component" value="Unassembled WGS sequence"/>
</dbReference>
<proteinExistence type="predicted"/>
<gene>
    <name evidence="1" type="ORF">HD556DRAFT_1245603</name>
</gene>
<feature type="non-terminal residue" evidence="1">
    <location>
        <position position="110"/>
    </location>
</feature>
<organism evidence="1 2">
    <name type="scientific">Suillus plorans</name>
    <dbReference type="NCBI Taxonomy" id="116603"/>
    <lineage>
        <taxon>Eukaryota</taxon>
        <taxon>Fungi</taxon>
        <taxon>Dikarya</taxon>
        <taxon>Basidiomycota</taxon>
        <taxon>Agaricomycotina</taxon>
        <taxon>Agaricomycetes</taxon>
        <taxon>Agaricomycetidae</taxon>
        <taxon>Boletales</taxon>
        <taxon>Suillineae</taxon>
        <taxon>Suillaceae</taxon>
        <taxon>Suillus</taxon>
    </lineage>
</organism>
<evidence type="ECO:0000313" key="2">
    <source>
        <dbReference type="Proteomes" id="UP000719766"/>
    </source>
</evidence>